<reference evidence="3" key="1">
    <citation type="journal article" date="2016" name="Nat. Commun.">
        <title>The Gonium pectorale genome demonstrates co-option of cell cycle regulation during the evolution of multicellularity.</title>
        <authorList>
            <person name="Hanschen E.R."/>
            <person name="Marriage T.N."/>
            <person name="Ferris P.J."/>
            <person name="Hamaji T."/>
            <person name="Toyoda A."/>
            <person name="Fujiyama A."/>
            <person name="Neme R."/>
            <person name="Noguchi H."/>
            <person name="Minakuchi Y."/>
            <person name="Suzuki M."/>
            <person name="Kawai-Toyooka H."/>
            <person name="Smith D.R."/>
            <person name="Sparks H."/>
            <person name="Anderson J."/>
            <person name="Bakaric R."/>
            <person name="Luria V."/>
            <person name="Karger A."/>
            <person name="Kirschner M.W."/>
            <person name="Durand P.M."/>
            <person name="Michod R.E."/>
            <person name="Nozaki H."/>
            <person name="Olson B.J."/>
        </authorList>
    </citation>
    <scope>NUCLEOTIDE SEQUENCE [LARGE SCALE GENOMIC DNA]</scope>
    <source>
        <strain evidence="3">NIES-2863</strain>
    </source>
</reference>
<feature type="region of interest" description="Disordered" evidence="1">
    <location>
        <begin position="405"/>
        <end position="430"/>
    </location>
</feature>
<feature type="compositionally biased region" description="Low complexity" evidence="1">
    <location>
        <begin position="246"/>
        <end position="257"/>
    </location>
</feature>
<organism evidence="2 3">
    <name type="scientific">Gonium pectorale</name>
    <name type="common">Green alga</name>
    <dbReference type="NCBI Taxonomy" id="33097"/>
    <lineage>
        <taxon>Eukaryota</taxon>
        <taxon>Viridiplantae</taxon>
        <taxon>Chlorophyta</taxon>
        <taxon>core chlorophytes</taxon>
        <taxon>Chlorophyceae</taxon>
        <taxon>CS clade</taxon>
        <taxon>Chlamydomonadales</taxon>
        <taxon>Volvocaceae</taxon>
        <taxon>Gonium</taxon>
    </lineage>
</organism>
<gene>
    <name evidence="2" type="ORF">GPECTOR_76g782</name>
</gene>
<feature type="compositionally biased region" description="Acidic residues" evidence="1">
    <location>
        <begin position="420"/>
        <end position="430"/>
    </location>
</feature>
<dbReference type="EMBL" id="LSYV01000077">
    <property type="protein sequence ID" value="KXZ43961.1"/>
    <property type="molecule type" value="Genomic_DNA"/>
</dbReference>
<dbReference type="OrthoDB" id="553279at2759"/>
<keyword evidence="3" id="KW-1185">Reference proteome</keyword>
<protein>
    <submittedName>
        <fullName evidence="2">Uncharacterized protein</fullName>
    </submittedName>
</protein>
<dbReference type="PANTHER" id="PTHR48125">
    <property type="entry name" value="LP07818P1"/>
    <property type="match status" value="1"/>
</dbReference>
<dbReference type="AlphaFoldDB" id="A0A150G2C3"/>
<dbReference type="Proteomes" id="UP000075714">
    <property type="component" value="Unassembled WGS sequence"/>
</dbReference>
<feature type="compositionally biased region" description="Basic and acidic residues" evidence="1">
    <location>
        <begin position="661"/>
        <end position="673"/>
    </location>
</feature>
<sequence>MAAARAVARAQSQLSDIEVARLMREERDVSLSEEVMRIERRVTALHKGGGSGGSGGGGGQGVAWQLPVFAARAAVARQDLVSWGRDDRRRMMEALRARGYDSVQAAWEAINGLDVKALTQLCRKLLHEHMRQDGDPSEELPLFEWLFILEQALTGVWALCGRHIPLERIRPAFCLAAGFRYLQLSQDQSTDALQEARAAAADVFAFLAFVPSPLLLWPAEPGWVSSDCASRVAPLPTPPPPPPQQQPSSSEALEAAAGPSHARVEAAAASQRALAMVLHSLALYDRCPLVADALAEAMARLEVAEAVAEKAAAAAAPDGGGGGGHESGPREADVEAAWCAVRKTVQSLAAVAEAATAEWRQRRGSREGSEEELQWFDATAGAELAGQRGRSASPAGPACAYAATGAAGRHSGSGGSGGSGDEDFLDAASDDEAASGPLGMCLLAPGDHPAQAVEALRQVLACCRWYRGPATAPTSAGKVAAAAAAALPPPAPTRLVVAGAEQMLLAALVLREASAGPDPAPFTWLTFEPYTSEELAREVLGRERQLFPPAAGEAGVVALDLIQLAHLPHSTNPKFATQYDWNKILATGSFRVTATSSWSTQFKQMEEALVGKRLGALWFYMVGAEGVQRGLLMAAKVRDALLAAHGTTLFCVVTEVTWPKAEEDAPPTRRKEAAPAGSGPPPPPPPEDLGAAAHDAAREVVGFLRDGQTKADCAELAGLPLDPEWQEWRGAAGWLGTLRQELFAPGSRLGSEVRLELRLTECEPGRPDAPRLPLQASLTKKQRLKQMLLATE</sequence>
<proteinExistence type="predicted"/>
<feature type="compositionally biased region" description="Pro residues" evidence="1">
    <location>
        <begin position="678"/>
        <end position="687"/>
    </location>
</feature>
<name>A0A150G2C3_GONPE</name>
<comment type="caution">
    <text evidence="2">The sequence shown here is derived from an EMBL/GenBank/DDBJ whole genome shotgun (WGS) entry which is preliminary data.</text>
</comment>
<feature type="region of interest" description="Disordered" evidence="1">
    <location>
        <begin position="230"/>
        <end position="257"/>
    </location>
</feature>
<evidence type="ECO:0000313" key="3">
    <source>
        <dbReference type="Proteomes" id="UP000075714"/>
    </source>
</evidence>
<accession>A0A150G2C3</accession>
<evidence type="ECO:0000256" key="1">
    <source>
        <dbReference type="SAM" id="MobiDB-lite"/>
    </source>
</evidence>
<dbReference type="PANTHER" id="PTHR48125:SF10">
    <property type="entry name" value="OS12G0136300 PROTEIN"/>
    <property type="match status" value="1"/>
</dbReference>
<evidence type="ECO:0000313" key="2">
    <source>
        <dbReference type="EMBL" id="KXZ43961.1"/>
    </source>
</evidence>
<feature type="compositionally biased region" description="Pro residues" evidence="1">
    <location>
        <begin position="235"/>
        <end position="245"/>
    </location>
</feature>
<feature type="region of interest" description="Disordered" evidence="1">
    <location>
        <begin position="661"/>
        <end position="691"/>
    </location>
</feature>